<proteinExistence type="predicted"/>
<sequence>MNKIQLLNGEYAVENAPQARLEDGRFCVPQHYLKYQHTLASVEELILKLDYCDRYPIFVSEDNQGIYLQIGIIGLDNYADNSYGMANIDDIQHKTQVNEAEVKEETMKIVYGRKWRVEPKLPSSEIVQTAFLALKKAREHEVRELFRLTAFDKVTTPFNSHHDMAMLTNSYQQLQKQEPSKSWQQLQVELDNVCYDHTTFSIANIENRHDKYWLLEVDVLAGKTTQLPEMQQQPLLVLVLSKLTFNELCYQLIAELIRLSDRHVDEHFTFSQVARFSQENDIKAIAKISADTRKLHKSLAESDFEKHWRHENYQVDLTRVPHLNESVFSERIKGLVNTFSGIEGMLPNYR</sequence>
<organism evidence="1 2">
    <name type="scientific">Colwellia ponticola</name>
    <dbReference type="NCBI Taxonomy" id="2304625"/>
    <lineage>
        <taxon>Bacteria</taxon>
        <taxon>Pseudomonadati</taxon>
        <taxon>Pseudomonadota</taxon>
        <taxon>Gammaproteobacteria</taxon>
        <taxon>Alteromonadales</taxon>
        <taxon>Colwelliaceae</taxon>
        <taxon>Colwellia</taxon>
    </lineage>
</organism>
<reference evidence="1 2" key="1">
    <citation type="submission" date="2019-05" db="EMBL/GenBank/DDBJ databases">
        <title>Colwellia ponticola sp. nov., isolated from seawater.</title>
        <authorList>
            <person name="Yoon J.-H."/>
        </authorList>
    </citation>
    <scope>NUCLEOTIDE SEQUENCE [LARGE SCALE GENOMIC DNA]</scope>
    <source>
        <strain evidence="1 2">OISW-25</strain>
    </source>
</reference>
<evidence type="ECO:0000313" key="1">
    <source>
        <dbReference type="EMBL" id="TMM45048.1"/>
    </source>
</evidence>
<comment type="caution">
    <text evidence="1">The sequence shown here is derived from an EMBL/GenBank/DDBJ whole genome shotgun (WGS) entry which is preliminary data.</text>
</comment>
<dbReference type="RefSeq" id="WP_138622858.1">
    <property type="nucleotide sequence ID" value="NZ_SZVP01000008.1"/>
</dbReference>
<name>A0A8H2JLE5_9GAMM</name>
<evidence type="ECO:0000313" key="2">
    <source>
        <dbReference type="Proteomes" id="UP000307702"/>
    </source>
</evidence>
<dbReference type="EMBL" id="SZVP01000008">
    <property type="protein sequence ID" value="TMM45048.1"/>
    <property type="molecule type" value="Genomic_DNA"/>
</dbReference>
<dbReference type="OrthoDB" id="8582784at2"/>
<dbReference type="AlphaFoldDB" id="A0A8H2JLE5"/>
<keyword evidence="2" id="KW-1185">Reference proteome</keyword>
<protein>
    <submittedName>
        <fullName evidence="1">Uncharacterized protein</fullName>
    </submittedName>
</protein>
<dbReference type="Proteomes" id="UP000307702">
    <property type="component" value="Unassembled WGS sequence"/>
</dbReference>
<accession>A0A8H2JLE5</accession>
<gene>
    <name evidence="1" type="ORF">FCS21_09745</name>
</gene>